<dbReference type="PANTHER" id="PTHR43166">
    <property type="entry name" value="AMINO ACID IMPORT ATP-BINDING PROTEIN"/>
    <property type="match status" value="1"/>
</dbReference>
<feature type="domain" description="ABC transporter" evidence="9">
    <location>
        <begin position="4"/>
        <end position="238"/>
    </location>
</feature>
<keyword evidence="3" id="KW-0813">Transport</keyword>
<dbReference type="Gene3D" id="3.40.50.300">
    <property type="entry name" value="P-loop containing nucleotide triphosphate hydrolases"/>
    <property type="match status" value="1"/>
</dbReference>
<comment type="similarity">
    <text evidence="2">Belongs to the ABC transporter superfamily.</text>
</comment>
<keyword evidence="5" id="KW-0547">Nucleotide-binding</keyword>
<dbReference type="EMBL" id="CP047166">
    <property type="protein sequence ID" value="QRF66566.1"/>
    <property type="molecule type" value="Genomic_DNA"/>
</dbReference>
<dbReference type="Pfam" id="PF00005">
    <property type="entry name" value="ABC_tran"/>
    <property type="match status" value="1"/>
</dbReference>
<evidence type="ECO:0000256" key="4">
    <source>
        <dbReference type="ARBA" id="ARBA00022475"/>
    </source>
</evidence>
<dbReference type="InterPro" id="IPR050086">
    <property type="entry name" value="MetN_ABC_transporter-like"/>
</dbReference>
<keyword evidence="11" id="KW-1185">Reference proteome</keyword>
<protein>
    <submittedName>
        <fullName evidence="10">ATP-binding cassette domain-containing protein</fullName>
    </submittedName>
</protein>
<dbReference type="InterPro" id="IPR003593">
    <property type="entry name" value="AAA+_ATPase"/>
</dbReference>
<evidence type="ECO:0000256" key="2">
    <source>
        <dbReference type="ARBA" id="ARBA00005417"/>
    </source>
</evidence>
<dbReference type="InterPro" id="IPR027417">
    <property type="entry name" value="P-loop_NTPase"/>
</dbReference>
<keyword evidence="8" id="KW-0472">Membrane</keyword>
<evidence type="ECO:0000256" key="5">
    <source>
        <dbReference type="ARBA" id="ARBA00022741"/>
    </source>
</evidence>
<dbReference type="InterPro" id="IPR003439">
    <property type="entry name" value="ABC_transporter-like_ATP-bd"/>
</dbReference>
<dbReference type="PIRSF" id="PIRSF039085">
    <property type="entry name" value="ABC_ATPase_HisP"/>
    <property type="match status" value="1"/>
</dbReference>
<evidence type="ECO:0000256" key="7">
    <source>
        <dbReference type="ARBA" id="ARBA00022970"/>
    </source>
</evidence>
<dbReference type="PROSITE" id="PS00211">
    <property type="entry name" value="ABC_TRANSPORTER_1"/>
    <property type="match status" value="1"/>
</dbReference>
<evidence type="ECO:0000256" key="3">
    <source>
        <dbReference type="ARBA" id="ARBA00022448"/>
    </source>
</evidence>
<keyword evidence="7" id="KW-0029">Amino-acid transport</keyword>
<dbReference type="SMART" id="SM00382">
    <property type="entry name" value="AAA"/>
    <property type="match status" value="1"/>
</dbReference>
<gene>
    <name evidence="10" type="ORF">GQA70_09760</name>
</gene>
<dbReference type="PROSITE" id="PS50893">
    <property type="entry name" value="ABC_TRANSPORTER_2"/>
    <property type="match status" value="1"/>
</dbReference>
<dbReference type="PANTHER" id="PTHR43166:SF9">
    <property type="entry name" value="GLUTAMATE_ASPARTATE IMPORT ATP-BINDING PROTEIN GLTL"/>
    <property type="match status" value="1"/>
</dbReference>
<evidence type="ECO:0000256" key="1">
    <source>
        <dbReference type="ARBA" id="ARBA00004202"/>
    </source>
</evidence>
<dbReference type="Proteomes" id="UP000596387">
    <property type="component" value="Chromosome"/>
</dbReference>
<comment type="subcellular location">
    <subcellularLocation>
        <location evidence="1">Cell membrane</location>
        <topology evidence="1">Peripheral membrane protein</topology>
    </subcellularLocation>
</comment>
<name>A0ABX7F8V4_9RHOB</name>
<dbReference type="InterPro" id="IPR030679">
    <property type="entry name" value="ABC_ATPase_HisP-typ"/>
</dbReference>
<keyword evidence="4" id="KW-1003">Cell membrane</keyword>
<dbReference type="InterPro" id="IPR017871">
    <property type="entry name" value="ABC_transporter-like_CS"/>
</dbReference>
<evidence type="ECO:0000256" key="8">
    <source>
        <dbReference type="ARBA" id="ARBA00023136"/>
    </source>
</evidence>
<dbReference type="SUPFAM" id="SSF52540">
    <property type="entry name" value="P-loop containing nucleoside triphosphate hydrolases"/>
    <property type="match status" value="1"/>
</dbReference>
<sequence>MSLIDVENLRKSYGETEVLKGIDLAVPQGEVLALIGRSGSGKSTFLRCLNGLEQINSGRVRILGEDLHYSAAGLRKMRQQIGMIFQQFELFPHLTAGRNVMLAQQVVKGIPRDEAEQVAREMLSKVGLAERFDAYPRNLSGGQQQRVAIARALAMSPKALLCDEITSALDPELVQEVLGVVRALATSGMTLIMVTHEMRFAREVCERVAFMHQGRIHEIGAPDELFEAPKTPELKQLLGHLPAAS</sequence>
<dbReference type="GO" id="GO:0005524">
    <property type="term" value="F:ATP binding"/>
    <property type="evidence" value="ECO:0007669"/>
    <property type="project" value="UniProtKB-KW"/>
</dbReference>
<dbReference type="CDD" id="cd03262">
    <property type="entry name" value="ABC_HisP_GlnQ"/>
    <property type="match status" value="1"/>
</dbReference>
<keyword evidence="6 10" id="KW-0067">ATP-binding</keyword>
<evidence type="ECO:0000259" key="9">
    <source>
        <dbReference type="PROSITE" id="PS50893"/>
    </source>
</evidence>
<accession>A0ABX7F8V4</accession>
<reference evidence="10 11" key="1">
    <citation type="submission" date="2019-12" db="EMBL/GenBank/DDBJ databases">
        <title>Complete Genome Sequence of a Quorum-Sensing Bacterium,Rhodobacteraceae bacterium C31, Isolated from a marine microalgae symbiotic bacteria.</title>
        <authorList>
            <person name="Zhang Y."/>
        </authorList>
    </citation>
    <scope>NUCLEOTIDE SEQUENCE [LARGE SCALE GENOMIC DNA]</scope>
    <source>
        <strain evidence="10 11">C31</strain>
    </source>
</reference>
<organism evidence="10 11">
    <name type="scientific">Ponticoccus alexandrii</name>
    <dbReference type="NCBI Taxonomy" id="1943633"/>
    <lineage>
        <taxon>Bacteria</taxon>
        <taxon>Pseudomonadati</taxon>
        <taxon>Pseudomonadota</taxon>
        <taxon>Alphaproteobacteria</taxon>
        <taxon>Rhodobacterales</taxon>
        <taxon>Roseobacteraceae</taxon>
        <taxon>Ponticoccus</taxon>
    </lineage>
</organism>
<evidence type="ECO:0000313" key="10">
    <source>
        <dbReference type="EMBL" id="QRF66566.1"/>
    </source>
</evidence>
<evidence type="ECO:0000256" key="6">
    <source>
        <dbReference type="ARBA" id="ARBA00022840"/>
    </source>
</evidence>
<dbReference type="RefSeq" id="WP_023850464.1">
    <property type="nucleotide sequence ID" value="NZ_CP047166.1"/>
</dbReference>
<proteinExistence type="inferred from homology"/>
<evidence type="ECO:0000313" key="11">
    <source>
        <dbReference type="Proteomes" id="UP000596387"/>
    </source>
</evidence>